<reference evidence="7" key="1">
    <citation type="journal article" date="2019" name="Gigascience">
        <title>De novo genome assembly of the endangered Acer yangbiense, a plant species with extremely small populations endemic to Yunnan Province, China.</title>
        <authorList>
            <person name="Yang J."/>
            <person name="Wariss H.M."/>
            <person name="Tao L."/>
            <person name="Zhang R."/>
            <person name="Yun Q."/>
            <person name="Hollingsworth P."/>
            <person name="Dao Z."/>
            <person name="Luo G."/>
            <person name="Guo H."/>
            <person name="Ma Y."/>
            <person name="Sun W."/>
        </authorList>
    </citation>
    <scope>NUCLEOTIDE SEQUENCE [LARGE SCALE GENOMIC DNA]</scope>
    <source>
        <strain evidence="7">cv. Malutang</strain>
    </source>
</reference>
<keyword evidence="5" id="KW-0675">Receptor</keyword>
<dbReference type="Proteomes" id="UP000323000">
    <property type="component" value="Chromosome 9"/>
</dbReference>
<dbReference type="OrthoDB" id="1713839at2759"/>
<evidence type="ECO:0000256" key="5">
    <source>
        <dbReference type="ARBA" id="ARBA00023170"/>
    </source>
</evidence>
<evidence type="ECO:0000256" key="1">
    <source>
        <dbReference type="ARBA" id="ARBA00004479"/>
    </source>
</evidence>
<dbReference type="InterPro" id="IPR032675">
    <property type="entry name" value="LRR_dom_sf"/>
</dbReference>
<dbReference type="EMBL" id="VAHF01000009">
    <property type="protein sequence ID" value="TXG54857.1"/>
    <property type="molecule type" value="Genomic_DNA"/>
</dbReference>
<name>A0A5C7HD62_9ROSI</name>
<evidence type="ECO:0000256" key="4">
    <source>
        <dbReference type="ARBA" id="ARBA00022737"/>
    </source>
</evidence>
<evidence type="ECO:0000313" key="7">
    <source>
        <dbReference type="Proteomes" id="UP000323000"/>
    </source>
</evidence>
<dbReference type="Pfam" id="PF00560">
    <property type="entry name" value="LRR_1"/>
    <property type="match status" value="3"/>
</dbReference>
<comment type="caution">
    <text evidence="6">The sequence shown here is derived from an EMBL/GenBank/DDBJ whole genome shotgun (WGS) entry which is preliminary data.</text>
</comment>
<proteinExistence type="predicted"/>
<organism evidence="6 7">
    <name type="scientific">Acer yangbiense</name>
    <dbReference type="NCBI Taxonomy" id="1000413"/>
    <lineage>
        <taxon>Eukaryota</taxon>
        <taxon>Viridiplantae</taxon>
        <taxon>Streptophyta</taxon>
        <taxon>Embryophyta</taxon>
        <taxon>Tracheophyta</taxon>
        <taxon>Spermatophyta</taxon>
        <taxon>Magnoliopsida</taxon>
        <taxon>eudicotyledons</taxon>
        <taxon>Gunneridae</taxon>
        <taxon>Pentapetalae</taxon>
        <taxon>rosids</taxon>
        <taxon>malvids</taxon>
        <taxon>Sapindales</taxon>
        <taxon>Sapindaceae</taxon>
        <taxon>Hippocastanoideae</taxon>
        <taxon>Acereae</taxon>
        <taxon>Acer</taxon>
    </lineage>
</organism>
<dbReference type="InterPro" id="IPR051716">
    <property type="entry name" value="Plant_RL_S/T_kinase"/>
</dbReference>
<dbReference type="AlphaFoldDB" id="A0A5C7HD62"/>
<accession>A0A5C7HD62</accession>
<dbReference type="PANTHER" id="PTHR48053">
    <property type="entry name" value="LEUCINE RICH REPEAT FAMILY PROTEIN, EXPRESSED"/>
    <property type="match status" value="1"/>
</dbReference>
<dbReference type="Gene3D" id="3.80.10.10">
    <property type="entry name" value="Ribonuclease Inhibitor"/>
    <property type="match status" value="1"/>
</dbReference>
<sequence length="125" mass="13861">MDTLFSGPIPHDLGEAMPFLMDLDLSWNSLNGSIPMSVGNLKELFTLVISHNHLSCEILHQFWSNMPFLFILDMSYNNLSGSIPKSIGSLSSVMFLILSNNNLSGELPTSPQTPTIGQVQLHKRM</sequence>
<keyword evidence="4" id="KW-0677">Repeat</keyword>
<keyword evidence="7" id="KW-1185">Reference proteome</keyword>
<dbReference type="FunFam" id="3.80.10.10:FF:000383">
    <property type="entry name" value="Leucine-rich repeat receptor protein kinase EMS1"/>
    <property type="match status" value="1"/>
</dbReference>
<evidence type="ECO:0000256" key="2">
    <source>
        <dbReference type="ARBA" id="ARBA00022614"/>
    </source>
</evidence>
<evidence type="ECO:0008006" key="8">
    <source>
        <dbReference type="Google" id="ProtNLM"/>
    </source>
</evidence>
<gene>
    <name evidence="6" type="ORF">EZV62_020113</name>
</gene>
<evidence type="ECO:0000313" key="6">
    <source>
        <dbReference type="EMBL" id="TXG54857.1"/>
    </source>
</evidence>
<dbReference type="SUPFAM" id="SSF52058">
    <property type="entry name" value="L domain-like"/>
    <property type="match status" value="1"/>
</dbReference>
<evidence type="ECO:0000256" key="3">
    <source>
        <dbReference type="ARBA" id="ARBA00022729"/>
    </source>
</evidence>
<dbReference type="GO" id="GO:0016020">
    <property type="term" value="C:membrane"/>
    <property type="evidence" value="ECO:0007669"/>
    <property type="project" value="UniProtKB-SubCell"/>
</dbReference>
<protein>
    <recommendedName>
        <fullName evidence="8">Leucine-rich repeat-containing N-terminal plant-type domain-containing protein</fullName>
    </recommendedName>
</protein>
<keyword evidence="3" id="KW-0732">Signal</keyword>
<keyword evidence="2" id="KW-0433">Leucine-rich repeat</keyword>
<dbReference type="InterPro" id="IPR001611">
    <property type="entry name" value="Leu-rich_rpt"/>
</dbReference>
<dbReference type="PANTHER" id="PTHR48053:SF164">
    <property type="entry name" value="LEUCINE-RICH REPEAT-CONTAINING N-TERMINAL PLANT-TYPE DOMAIN-CONTAINING PROTEIN"/>
    <property type="match status" value="1"/>
</dbReference>
<comment type="subcellular location">
    <subcellularLocation>
        <location evidence="1">Membrane</location>
        <topology evidence="1">Single-pass type I membrane protein</topology>
    </subcellularLocation>
</comment>